<dbReference type="STRING" id="999630.TUZN_2012"/>
<protein>
    <submittedName>
        <fullName evidence="1">Uncharacterized protein</fullName>
    </submittedName>
</protein>
<reference evidence="1 2" key="1">
    <citation type="journal article" date="2011" name="J. Bacteriol.">
        <title>Complete genome sequence of the thermoacidophilic crenarchaeon Thermoproteus uzoniensis 768-20.</title>
        <authorList>
            <person name="Mardanov A.V."/>
            <person name="Gumerov V.M."/>
            <person name="Beletsky A.V."/>
            <person name="Prokofeva M.I."/>
            <person name="Bonch-Osmolovskaya E.A."/>
            <person name="Ravin N.V."/>
            <person name="Skryabin K.G."/>
        </authorList>
    </citation>
    <scope>NUCLEOTIDE SEQUENCE [LARGE SCALE GENOMIC DNA]</scope>
    <source>
        <strain evidence="1 2">768-20</strain>
    </source>
</reference>
<proteinExistence type="predicted"/>
<dbReference type="eggNOG" id="arCOG07480">
    <property type="taxonomic scope" value="Archaea"/>
</dbReference>
<reference key="2">
    <citation type="submission" date="2011-03" db="EMBL/GenBank/DDBJ databases">
        <title>Complete genome sequence of the thermoacidophilic crenarchaeon Thermoproteus uzoniensis 768-20.</title>
        <authorList>
            <person name="Mardanov A.V."/>
            <person name="Gumerov V.M."/>
            <person name="Beletsky A.V."/>
            <person name="Prokofeva M.I."/>
            <person name="Bonch-Osmolovskaya E.A."/>
            <person name="Ravin N.V."/>
            <person name="Skryabin K.G."/>
        </authorList>
    </citation>
    <scope>NUCLEOTIDE SEQUENCE</scope>
    <source>
        <strain>768-20</strain>
    </source>
</reference>
<dbReference type="HOGENOM" id="CLU_185778_0_0_2"/>
<accession>F2L4W6</accession>
<dbReference type="EMBL" id="CP002590">
    <property type="protein sequence ID" value="AEA13470.1"/>
    <property type="molecule type" value="Genomic_DNA"/>
</dbReference>
<gene>
    <name evidence="1" type="ordered locus">TUZN_2012</name>
</gene>
<dbReference type="GeneID" id="10361523"/>
<keyword evidence="2" id="KW-1185">Reference proteome</keyword>
<name>F2L4W6_THEU7</name>
<dbReference type="KEGG" id="tuz:TUZN_2012"/>
<evidence type="ECO:0000313" key="1">
    <source>
        <dbReference type="EMBL" id="AEA13470.1"/>
    </source>
</evidence>
<dbReference type="RefSeq" id="WP_013680805.1">
    <property type="nucleotide sequence ID" value="NC_015315.1"/>
</dbReference>
<dbReference type="AlphaFoldDB" id="F2L4W6"/>
<dbReference type="Proteomes" id="UP000008138">
    <property type="component" value="Chromosome"/>
</dbReference>
<sequence>MAIVEVAKPSVVFKTDLKCPKCGSDLTFIEEGDNVWLGCDRCALYIKISKRDVRRYWNYVSRRVLWRDLLQDLYGLFKDAALG</sequence>
<dbReference type="OrthoDB" id="26989at2157"/>
<organism evidence="1 2">
    <name type="scientific">Thermoproteus uzoniensis (strain 768-20)</name>
    <dbReference type="NCBI Taxonomy" id="999630"/>
    <lineage>
        <taxon>Archaea</taxon>
        <taxon>Thermoproteota</taxon>
        <taxon>Thermoprotei</taxon>
        <taxon>Thermoproteales</taxon>
        <taxon>Thermoproteaceae</taxon>
        <taxon>Thermoproteus</taxon>
    </lineage>
</organism>
<evidence type="ECO:0000313" key="2">
    <source>
        <dbReference type="Proteomes" id="UP000008138"/>
    </source>
</evidence>